<feature type="region of interest" description="Disordered" evidence="8">
    <location>
        <begin position="698"/>
        <end position="734"/>
    </location>
</feature>
<evidence type="ECO:0000256" key="7">
    <source>
        <dbReference type="PROSITE-ProRule" id="PRU00409"/>
    </source>
</evidence>
<dbReference type="InterPro" id="IPR011761">
    <property type="entry name" value="ATP-grasp"/>
</dbReference>
<dbReference type="PANTHER" id="PTHR18866:SF33">
    <property type="entry name" value="METHYLCROTONOYL-COA CARBOXYLASE SUBUNIT ALPHA, MITOCHONDRIAL-RELATED"/>
    <property type="match status" value="1"/>
</dbReference>
<dbReference type="CDD" id="cd06850">
    <property type="entry name" value="biotinyl_domain"/>
    <property type="match status" value="1"/>
</dbReference>
<proteinExistence type="predicted"/>
<evidence type="ECO:0000259" key="9">
    <source>
        <dbReference type="PROSITE" id="PS50968"/>
    </source>
</evidence>
<dbReference type="PROSITE" id="PS50968">
    <property type="entry name" value="BIOTINYL_LIPOYL"/>
    <property type="match status" value="1"/>
</dbReference>
<dbReference type="SMART" id="SM00878">
    <property type="entry name" value="Biotin_carb_C"/>
    <property type="match status" value="1"/>
</dbReference>
<dbReference type="PROSITE" id="PS00188">
    <property type="entry name" value="BIOTIN"/>
    <property type="match status" value="1"/>
</dbReference>
<evidence type="ECO:0000256" key="4">
    <source>
        <dbReference type="ARBA" id="ARBA00022741"/>
    </source>
</evidence>
<dbReference type="InterPro" id="IPR016185">
    <property type="entry name" value="PreATP-grasp_dom_sf"/>
</dbReference>
<dbReference type="SUPFAM" id="SSF51230">
    <property type="entry name" value="Single hybrid motif"/>
    <property type="match status" value="1"/>
</dbReference>
<dbReference type="Pfam" id="PF02785">
    <property type="entry name" value="Biotin_carb_C"/>
    <property type="match status" value="1"/>
</dbReference>
<comment type="caution">
    <text evidence="12">The sequence shown here is derived from an EMBL/GenBank/DDBJ whole genome shotgun (WGS) entry which is preliminary data.</text>
</comment>
<reference evidence="12 13" key="1">
    <citation type="journal article" date="2019" name="Int. J. Syst. Evol. Microbiol.">
        <title>The Global Catalogue of Microorganisms (GCM) 10K type strain sequencing project: providing services to taxonomists for standard genome sequencing and annotation.</title>
        <authorList>
            <consortium name="The Broad Institute Genomics Platform"/>
            <consortium name="The Broad Institute Genome Sequencing Center for Infectious Disease"/>
            <person name="Wu L."/>
            <person name="Ma J."/>
        </authorList>
    </citation>
    <scope>NUCLEOTIDE SEQUENCE [LARGE SCALE GENOMIC DNA]</scope>
    <source>
        <strain evidence="12 13">JCM 15900</strain>
    </source>
</reference>
<keyword evidence="3" id="KW-0436">Ligase</keyword>
<dbReference type="InterPro" id="IPR050856">
    <property type="entry name" value="Biotin_carboxylase_complex"/>
</dbReference>
<dbReference type="PROSITE" id="PS00866">
    <property type="entry name" value="CPSASE_1"/>
    <property type="match status" value="1"/>
</dbReference>
<dbReference type="InterPro" id="IPR005482">
    <property type="entry name" value="Biotin_COase_C"/>
</dbReference>
<dbReference type="InterPro" id="IPR005481">
    <property type="entry name" value="BC-like_N"/>
</dbReference>
<dbReference type="InterPro" id="IPR005479">
    <property type="entry name" value="CPAse_ATP-bd"/>
</dbReference>
<dbReference type="InterPro" id="IPR000089">
    <property type="entry name" value="Biotin_lipoyl"/>
</dbReference>
<comment type="cofactor">
    <cofactor evidence="1">
        <name>biotin</name>
        <dbReference type="ChEBI" id="CHEBI:57586"/>
    </cofactor>
</comment>
<evidence type="ECO:0000259" key="10">
    <source>
        <dbReference type="PROSITE" id="PS50975"/>
    </source>
</evidence>
<dbReference type="Pfam" id="PF00364">
    <property type="entry name" value="Biotin_lipoyl"/>
    <property type="match status" value="1"/>
</dbReference>
<dbReference type="PANTHER" id="PTHR18866">
    <property type="entry name" value="CARBOXYLASE:PYRUVATE/ACETYL-COA/PROPIONYL-COA CARBOXYLASE"/>
    <property type="match status" value="1"/>
</dbReference>
<evidence type="ECO:0000256" key="3">
    <source>
        <dbReference type="ARBA" id="ARBA00022598"/>
    </source>
</evidence>
<evidence type="ECO:0000256" key="5">
    <source>
        <dbReference type="ARBA" id="ARBA00022840"/>
    </source>
</evidence>
<evidence type="ECO:0000256" key="8">
    <source>
        <dbReference type="SAM" id="MobiDB-lite"/>
    </source>
</evidence>
<feature type="domain" description="Biotin carboxylation" evidence="11">
    <location>
        <begin position="17"/>
        <end position="488"/>
    </location>
</feature>
<dbReference type="SUPFAM" id="SSF52440">
    <property type="entry name" value="PreATP-grasp domain"/>
    <property type="match status" value="1"/>
</dbReference>
<dbReference type="PROSITE" id="PS50979">
    <property type="entry name" value="BC"/>
    <property type="match status" value="1"/>
</dbReference>
<dbReference type="Gene3D" id="2.40.50.100">
    <property type="match status" value="1"/>
</dbReference>
<dbReference type="InterPro" id="IPR011053">
    <property type="entry name" value="Single_hybrid_motif"/>
</dbReference>
<dbReference type="SUPFAM" id="SSF56059">
    <property type="entry name" value="Glutathione synthetase ATP-binding domain-like"/>
    <property type="match status" value="1"/>
</dbReference>
<protein>
    <recommendedName>
        <fullName evidence="2">biotin carboxylase</fullName>
        <ecNumber evidence="2">6.3.4.14</ecNumber>
    </recommendedName>
</protein>
<dbReference type="InterPro" id="IPR011054">
    <property type="entry name" value="Rudment_hybrid_motif"/>
</dbReference>
<sequence length="734" mass="76092">MTGMQTPAHSDRQEPAMFSRILIANRGEIALRVIRTCRRLGIETVAVYSDADADAAHTRAADLAHRLGPASAAQSYLDIDRVVEAVRATGAQAVHPGYGFLSENAAFARRLEEEGIVFLGPTAAAIETMGDKISAKQAVAARGVPLVPGVAEAGLTDEQLIARAEEVGFPVLVKPSAGGGGKGMREVHEASELPAALASARREAASSFGDDTLFLERLVLRPRHIEVQVLADSHGTVVHLGERECSLQRRHQKVIEEAPSALLDAGTREAIGQAAVDTAKAVDYRGAGTVEFIVSADRPDEFFFMEMNTRLQVEHPVTEQVTGVDLVEQQLRVGAGERLSLVQEDIRLTGHSIEARIYAEDPARGFLPTGGVALDVAFPPSTGGPGTGLPVTAGQRGAHSLGVDRTGVRVDAGLEPGQRIVSDYDPMIAKLIVTGADRAEAVARMRRALAASAVPGIVTNIGFLQTLMGLPEVAAGELDTGLIDRMTEDELDETLDPPALQFAAAHVVGAAGASAWQQGSGWRSLAPARTVVPFVHRGERHEAEFLHPPLVRLGGGAEGGTGGGGAAGSSAGGSAGTGYVLTLDGEQHHGRVWASADGRTLWVRTARGIFQLTRPLADAAIGAAAGGAEVLAPMPGAVIEIRVADGAQVAAGDPVLVVEAMKMEHVLTAPAAGTVEVRTVQGAQVALDEVLAVVVPQDSSQGAGEQTTAEQTAAEATAAGQTAGAAGTNETEGE</sequence>
<keyword evidence="4 7" id="KW-0547">Nucleotide-binding</keyword>
<evidence type="ECO:0000256" key="6">
    <source>
        <dbReference type="ARBA" id="ARBA00023267"/>
    </source>
</evidence>
<dbReference type="SUPFAM" id="SSF51246">
    <property type="entry name" value="Rudiment single hybrid motif"/>
    <property type="match status" value="1"/>
</dbReference>
<dbReference type="EC" id="6.3.4.14" evidence="2"/>
<feature type="compositionally biased region" description="Low complexity" evidence="8">
    <location>
        <begin position="701"/>
        <end position="734"/>
    </location>
</feature>
<dbReference type="EMBL" id="BAAAPZ010000008">
    <property type="protein sequence ID" value="GAA2099142.1"/>
    <property type="molecule type" value="Genomic_DNA"/>
</dbReference>
<keyword evidence="13" id="KW-1185">Reference proteome</keyword>
<feature type="domain" description="Lipoyl-binding" evidence="9">
    <location>
        <begin position="618"/>
        <end position="695"/>
    </location>
</feature>
<evidence type="ECO:0000259" key="11">
    <source>
        <dbReference type="PROSITE" id="PS50979"/>
    </source>
</evidence>
<evidence type="ECO:0000313" key="12">
    <source>
        <dbReference type="EMBL" id="GAA2099142.1"/>
    </source>
</evidence>
<keyword evidence="5 7" id="KW-0067">ATP-binding</keyword>
<evidence type="ECO:0000256" key="2">
    <source>
        <dbReference type="ARBA" id="ARBA00013263"/>
    </source>
</evidence>
<dbReference type="PROSITE" id="PS50975">
    <property type="entry name" value="ATP_GRASP"/>
    <property type="match status" value="1"/>
</dbReference>
<accession>A0ABN2WU88</accession>
<gene>
    <name evidence="12" type="ORF">GCM10009823_20860</name>
</gene>
<evidence type="ECO:0000256" key="1">
    <source>
        <dbReference type="ARBA" id="ARBA00001953"/>
    </source>
</evidence>
<keyword evidence="6" id="KW-0092">Biotin</keyword>
<evidence type="ECO:0000313" key="13">
    <source>
        <dbReference type="Proteomes" id="UP001500984"/>
    </source>
</evidence>
<dbReference type="PROSITE" id="PS00867">
    <property type="entry name" value="CPSASE_2"/>
    <property type="match status" value="1"/>
</dbReference>
<organism evidence="12 13">
    <name type="scientific">Brevibacterium salitolerans</name>
    <dbReference type="NCBI Taxonomy" id="1403566"/>
    <lineage>
        <taxon>Bacteria</taxon>
        <taxon>Bacillati</taxon>
        <taxon>Actinomycetota</taxon>
        <taxon>Actinomycetes</taxon>
        <taxon>Micrococcales</taxon>
        <taxon>Brevibacteriaceae</taxon>
        <taxon>Brevibacterium</taxon>
    </lineage>
</organism>
<dbReference type="Proteomes" id="UP001500984">
    <property type="component" value="Unassembled WGS sequence"/>
</dbReference>
<dbReference type="InterPro" id="IPR001882">
    <property type="entry name" value="Biotin_BS"/>
</dbReference>
<dbReference type="Pfam" id="PF00289">
    <property type="entry name" value="Biotin_carb_N"/>
    <property type="match status" value="1"/>
</dbReference>
<dbReference type="Pfam" id="PF02786">
    <property type="entry name" value="CPSase_L_D2"/>
    <property type="match status" value="1"/>
</dbReference>
<feature type="domain" description="ATP-grasp" evidence="10">
    <location>
        <begin position="136"/>
        <end position="335"/>
    </location>
</feature>
<name>A0ABN2WU88_9MICO</name>
<dbReference type="Gene3D" id="3.30.470.20">
    <property type="entry name" value="ATP-grasp fold, B domain"/>
    <property type="match status" value="1"/>
</dbReference>
<dbReference type="InterPro" id="IPR011764">
    <property type="entry name" value="Biotin_carboxylation_dom"/>
</dbReference>